<evidence type="ECO:0008006" key="3">
    <source>
        <dbReference type="Google" id="ProtNLM"/>
    </source>
</evidence>
<organism evidence="2">
    <name type="scientific">Anguilla anguilla</name>
    <name type="common">European freshwater eel</name>
    <name type="synonym">Muraena anguilla</name>
    <dbReference type="NCBI Taxonomy" id="7936"/>
    <lineage>
        <taxon>Eukaryota</taxon>
        <taxon>Metazoa</taxon>
        <taxon>Chordata</taxon>
        <taxon>Craniata</taxon>
        <taxon>Vertebrata</taxon>
        <taxon>Euteleostomi</taxon>
        <taxon>Actinopterygii</taxon>
        <taxon>Neopterygii</taxon>
        <taxon>Teleostei</taxon>
        <taxon>Anguilliformes</taxon>
        <taxon>Anguillidae</taxon>
        <taxon>Anguilla</taxon>
    </lineage>
</organism>
<feature type="signal peptide" evidence="1">
    <location>
        <begin position="1"/>
        <end position="22"/>
    </location>
</feature>
<accession>A0A0E9WWD4</accession>
<dbReference type="AlphaFoldDB" id="A0A0E9WWD4"/>
<sequence length="81" mass="8952">MYAFGLVAWLFCGLQATGSATALTVQTVITQQATVSLFTTEVRSETAFHHGTPWSPETQAQITTIHTQTTHNTMVIRPFLR</sequence>
<dbReference type="EMBL" id="GBXM01013815">
    <property type="protein sequence ID" value="JAH94762.1"/>
    <property type="molecule type" value="Transcribed_RNA"/>
</dbReference>
<reference evidence="2" key="1">
    <citation type="submission" date="2014-11" db="EMBL/GenBank/DDBJ databases">
        <authorList>
            <person name="Amaro Gonzalez C."/>
        </authorList>
    </citation>
    <scope>NUCLEOTIDE SEQUENCE</scope>
</reference>
<feature type="chain" id="PRO_5002435045" description="Secreted protein" evidence="1">
    <location>
        <begin position="23"/>
        <end position="81"/>
    </location>
</feature>
<proteinExistence type="predicted"/>
<evidence type="ECO:0000313" key="2">
    <source>
        <dbReference type="EMBL" id="JAH94762.1"/>
    </source>
</evidence>
<evidence type="ECO:0000256" key="1">
    <source>
        <dbReference type="SAM" id="SignalP"/>
    </source>
</evidence>
<protein>
    <recommendedName>
        <fullName evidence="3">Secreted protein</fullName>
    </recommendedName>
</protein>
<name>A0A0E9WWD4_ANGAN</name>
<keyword evidence="1" id="KW-0732">Signal</keyword>
<reference evidence="2" key="2">
    <citation type="journal article" date="2015" name="Fish Shellfish Immunol.">
        <title>Early steps in the European eel (Anguilla anguilla)-Vibrio vulnificus interaction in the gills: Role of the RtxA13 toxin.</title>
        <authorList>
            <person name="Callol A."/>
            <person name="Pajuelo D."/>
            <person name="Ebbesson L."/>
            <person name="Teles M."/>
            <person name="MacKenzie S."/>
            <person name="Amaro C."/>
        </authorList>
    </citation>
    <scope>NUCLEOTIDE SEQUENCE</scope>
</reference>